<reference evidence="1 2" key="1">
    <citation type="journal article" date="2012" name="J. Bacteriol.">
        <title>Draft genome of Streptomyces tsukubaensis NRRL 18488, the producer of the clinically important immunosuppressant tacrolimus (FK506).</title>
        <authorList>
            <person name="Barreiro C."/>
            <person name="Prieto C."/>
            <person name="Sola-Landa A."/>
            <person name="Solera E."/>
            <person name="Martinez-Castro M."/>
            <person name="Perez-Redondo R."/>
            <person name="Garcia-Estrada C."/>
            <person name="Aparicio J.F."/>
            <person name="Fernandez-Martinez L.T."/>
            <person name="Santos-Aberturas J."/>
            <person name="Salehi-Najafabadi Z."/>
            <person name="Rodriguez-Garcia A."/>
            <person name="Tauch A."/>
            <person name="Martin J.F."/>
        </authorList>
    </citation>
    <scope>NUCLEOTIDE SEQUENCE [LARGE SCALE GENOMIC DNA]</scope>
    <source>
        <strain evidence="2">DSM 42081 / NBRC 108919 / NRRL 18488 / 9993</strain>
    </source>
</reference>
<organism evidence="1 2">
    <name type="scientific">Streptomyces tsukubensis (strain DSM 42081 / NBRC 108919 / NRRL 18488 / 9993)</name>
    <dbReference type="NCBI Taxonomy" id="1114943"/>
    <lineage>
        <taxon>Bacteria</taxon>
        <taxon>Bacillati</taxon>
        <taxon>Actinomycetota</taxon>
        <taxon>Actinomycetes</taxon>
        <taxon>Kitasatosporales</taxon>
        <taxon>Streptomycetaceae</taxon>
        <taxon>Streptomyces</taxon>
    </lineage>
</organism>
<dbReference type="EMBL" id="CP029159">
    <property type="protein sequence ID" value="QKM66476.1"/>
    <property type="molecule type" value="Genomic_DNA"/>
</dbReference>
<dbReference type="Proteomes" id="UP000005940">
    <property type="component" value="Chromosome"/>
</dbReference>
<name>I2N9R1_STRT9</name>
<dbReference type="AlphaFoldDB" id="I2N9R1"/>
<accession>I2N9R1</accession>
<evidence type="ECO:0000313" key="1">
    <source>
        <dbReference type="EMBL" id="QKM66476.1"/>
    </source>
</evidence>
<keyword evidence="2" id="KW-1185">Reference proteome</keyword>
<protein>
    <submittedName>
        <fullName evidence="1">Uncharacterized protein</fullName>
    </submittedName>
</protein>
<gene>
    <name evidence="1" type="ORF">STSU_004170</name>
</gene>
<proteinExistence type="predicted"/>
<evidence type="ECO:0000313" key="2">
    <source>
        <dbReference type="Proteomes" id="UP000005940"/>
    </source>
</evidence>
<sequence length="175" mass="18802">MGGADIRMREVVCRHGRVNAVAEVDLDNDPEKLSAEVARLAGLFGTEDIAAQWKKGFDAEYAKLNKDLRAAWPGSRSPAVVSHVFTTWAAELAGATTADMYGPEAVTPGRLSELSAMKPALVLDNAHMSTGTVLPDSGATQVKIANYPSDDLDLLSVYRDAAAELKKAMEEIRSR</sequence>